<dbReference type="PANTHER" id="PTHR30606:SF9">
    <property type="entry name" value="LIPID A BIOSYNTHESIS LAUROYLTRANSFERASE"/>
    <property type="match status" value="1"/>
</dbReference>
<dbReference type="PANTHER" id="PTHR30606">
    <property type="entry name" value="LIPID A BIOSYNTHESIS LAUROYL ACYLTRANSFERASE"/>
    <property type="match status" value="1"/>
</dbReference>
<dbReference type="CDD" id="cd07984">
    <property type="entry name" value="LPLAT_LABLAT-like"/>
    <property type="match status" value="1"/>
</dbReference>
<gene>
    <name evidence="8" type="ORF">YHS_03535</name>
</gene>
<keyword evidence="3" id="KW-0997">Cell inner membrane</keyword>
<feature type="transmembrane region" description="Helical" evidence="7">
    <location>
        <begin position="20"/>
        <end position="41"/>
    </location>
</feature>
<keyword evidence="7" id="KW-0812">Transmembrane</keyword>
<name>A0AAD0ADW0_FAUOS</name>
<evidence type="ECO:0000313" key="8">
    <source>
        <dbReference type="EMBL" id="ATQ82973.1"/>
    </source>
</evidence>
<dbReference type="GO" id="GO:0005886">
    <property type="term" value="C:plasma membrane"/>
    <property type="evidence" value="ECO:0007669"/>
    <property type="project" value="UniProtKB-SubCell"/>
</dbReference>
<keyword evidence="5 7" id="KW-0472">Membrane</keyword>
<dbReference type="AlphaFoldDB" id="A0AAD0ADW0"/>
<protein>
    <submittedName>
        <fullName evidence="8">Lipid A biosynthesis acyltransferase</fullName>
    </submittedName>
</protein>
<evidence type="ECO:0000256" key="3">
    <source>
        <dbReference type="ARBA" id="ARBA00022519"/>
    </source>
</evidence>
<reference evidence="8" key="1">
    <citation type="submission" date="2017-11" db="EMBL/GenBank/DDBJ databases">
        <title>Complete Genome Sequence from Moraxella oslensis YHS isolated from human skin.</title>
        <authorList>
            <person name="Lee K."/>
            <person name="Lim J.Y."/>
            <person name="Hwang I."/>
        </authorList>
    </citation>
    <scope>NUCLEOTIDE SEQUENCE</scope>
    <source>
        <strain evidence="8">YHS</strain>
    </source>
</reference>
<keyword evidence="2" id="KW-1003">Cell membrane</keyword>
<organism evidence="8">
    <name type="scientific">Faucicola osloensis</name>
    <name type="common">Moraxella osloensis</name>
    <dbReference type="NCBI Taxonomy" id="34062"/>
    <lineage>
        <taxon>Bacteria</taxon>
        <taxon>Pseudomonadati</taxon>
        <taxon>Pseudomonadota</taxon>
        <taxon>Gammaproteobacteria</taxon>
        <taxon>Moraxellales</taxon>
        <taxon>Moraxellaceae</taxon>
        <taxon>Faucicola</taxon>
    </lineage>
</organism>
<dbReference type="InterPro" id="IPR004960">
    <property type="entry name" value="LipA_acyltrans"/>
</dbReference>
<feature type="transmembrane region" description="Helical" evidence="7">
    <location>
        <begin position="112"/>
        <end position="135"/>
    </location>
</feature>
<dbReference type="GO" id="GO:0009247">
    <property type="term" value="P:glycolipid biosynthetic process"/>
    <property type="evidence" value="ECO:0007669"/>
    <property type="project" value="UniProtKB-ARBA"/>
</dbReference>
<keyword evidence="7" id="KW-1133">Transmembrane helix</keyword>
<keyword evidence="6 8" id="KW-0012">Acyltransferase</keyword>
<sequence length="416" mass="48183">MPVHFSLYFLTSFTNLIDRVTATAFIFAFFMSFLIFFYAFFNETYPMKPTQNHKPQMFDPTAKMPPVDTASNADANLLHQSTVTLEGMPKVSELQKLQSDNRTARKPFQWQFLLPQYWGIWLGVALILPLIYLPLRYQFKIGHFLGKLLFGLIKSRRADTLTNLSLAFPELSEDQRLEMAEKIFINAGVGVFESLCAWYRPDVFTRCVTVSGLHHVKNAQSQGKAVILLGIHSTLLDLGGRLTTIFTPLDVVYRPQNNALLDWFIFNARSKVYSDQISHRDMRHFAKNLKDNHVVWITPDQDFGLKQGVMADFFGVPAATLTAPRRMAKLGNKANPPAVMILHFYRETPDEMPKGRKPHYHIIFSPIIDNYPTEDELADAKRINQLLENYIRIDPTQYMWFHRRYKTQPTGIRYYR</sequence>
<dbReference type="EMBL" id="CP024176">
    <property type="protein sequence ID" value="ATQ82973.1"/>
    <property type="molecule type" value="Genomic_DNA"/>
</dbReference>
<evidence type="ECO:0000256" key="4">
    <source>
        <dbReference type="ARBA" id="ARBA00022679"/>
    </source>
</evidence>
<evidence type="ECO:0000256" key="2">
    <source>
        <dbReference type="ARBA" id="ARBA00022475"/>
    </source>
</evidence>
<evidence type="ECO:0000256" key="7">
    <source>
        <dbReference type="SAM" id="Phobius"/>
    </source>
</evidence>
<accession>A0AAD0ADW0</accession>
<comment type="subcellular location">
    <subcellularLocation>
        <location evidence="1">Cell inner membrane</location>
    </subcellularLocation>
</comment>
<proteinExistence type="predicted"/>
<evidence type="ECO:0000256" key="5">
    <source>
        <dbReference type="ARBA" id="ARBA00023136"/>
    </source>
</evidence>
<dbReference type="Pfam" id="PF03279">
    <property type="entry name" value="Lip_A_acyltrans"/>
    <property type="match status" value="1"/>
</dbReference>
<evidence type="ECO:0000256" key="6">
    <source>
        <dbReference type="ARBA" id="ARBA00023315"/>
    </source>
</evidence>
<evidence type="ECO:0000256" key="1">
    <source>
        <dbReference type="ARBA" id="ARBA00004533"/>
    </source>
</evidence>
<dbReference type="GO" id="GO:0016746">
    <property type="term" value="F:acyltransferase activity"/>
    <property type="evidence" value="ECO:0007669"/>
    <property type="project" value="UniProtKB-KW"/>
</dbReference>
<keyword evidence="4" id="KW-0808">Transferase</keyword>